<dbReference type="RefSeq" id="XP_026741634.1">
    <property type="nucleotide sequence ID" value="XM_026885833.1"/>
</dbReference>
<dbReference type="Pfam" id="PF00505">
    <property type="entry name" value="HMG_box"/>
    <property type="match status" value="1"/>
</dbReference>
<keyword evidence="5" id="KW-1185">Reference proteome</keyword>
<keyword evidence="1 2" id="KW-0238">DNA-binding</keyword>
<feature type="domain" description="HMG box" evidence="4">
    <location>
        <begin position="5"/>
        <end position="71"/>
    </location>
</feature>
<feature type="DNA-binding region" description="HMG box" evidence="2">
    <location>
        <begin position="5"/>
        <end position="71"/>
    </location>
</feature>
<keyword evidence="2" id="KW-0539">Nucleus</keyword>
<protein>
    <submittedName>
        <fullName evidence="6">High mobility group protein D-like</fullName>
    </submittedName>
</protein>
<evidence type="ECO:0000256" key="2">
    <source>
        <dbReference type="PROSITE-ProRule" id="PRU00267"/>
    </source>
</evidence>
<dbReference type="KEGG" id="tnl:113503748"/>
<dbReference type="SMART" id="SM00398">
    <property type="entry name" value="HMG"/>
    <property type="match status" value="1"/>
</dbReference>
<evidence type="ECO:0000256" key="3">
    <source>
        <dbReference type="SAM" id="MobiDB-lite"/>
    </source>
</evidence>
<dbReference type="GeneID" id="113503748"/>
<dbReference type="OrthoDB" id="498543at2759"/>
<evidence type="ECO:0000313" key="5">
    <source>
        <dbReference type="Proteomes" id="UP000322000"/>
    </source>
</evidence>
<dbReference type="PANTHER" id="PTHR48112">
    <property type="entry name" value="HIGH MOBILITY GROUP PROTEIN DSP1"/>
    <property type="match status" value="1"/>
</dbReference>
<organism evidence="5 6">
    <name type="scientific">Trichoplusia ni</name>
    <name type="common">Cabbage looper</name>
    <dbReference type="NCBI Taxonomy" id="7111"/>
    <lineage>
        <taxon>Eukaryota</taxon>
        <taxon>Metazoa</taxon>
        <taxon>Ecdysozoa</taxon>
        <taxon>Arthropoda</taxon>
        <taxon>Hexapoda</taxon>
        <taxon>Insecta</taxon>
        <taxon>Pterygota</taxon>
        <taxon>Neoptera</taxon>
        <taxon>Endopterygota</taxon>
        <taxon>Lepidoptera</taxon>
        <taxon>Glossata</taxon>
        <taxon>Ditrysia</taxon>
        <taxon>Noctuoidea</taxon>
        <taxon>Noctuidae</taxon>
        <taxon>Plusiinae</taxon>
        <taxon>Trichoplusia</taxon>
    </lineage>
</organism>
<proteinExistence type="predicted"/>
<dbReference type="PROSITE" id="PS50118">
    <property type="entry name" value="HMG_BOX_2"/>
    <property type="match status" value="1"/>
</dbReference>
<sequence>MMDKPKRPMSAYMLWLKSERVKIKADYPGLKMIEVVKKAGEIWRSMGDKSTWEEKAADAKEQYARELECYNGQNPTKGAGKAKPAKATRNKKKKEPAHDSDEESE</sequence>
<dbReference type="Gene3D" id="1.10.30.10">
    <property type="entry name" value="High mobility group box domain"/>
    <property type="match status" value="1"/>
</dbReference>
<dbReference type="Proteomes" id="UP000322000">
    <property type="component" value="Chromosome 20"/>
</dbReference>
<feature type="region of interest" description="Disordered" evidence="3">
    <location>
        <begin position="69"/>
        <end position="105"/>
    </location>
</feature>
<dbReference type="InParanoid" id="A0A7E5WLR6"/>
<dbReference type="InterPro" id="IPR050342">
    <property type="entry name" value="HMGB"/>
</dbReference>
<dbReference type="GO" id="GO:0003677">
    <property type="term" value="F:DNA binding"/>
    <property type="evidence" value="ECO:0007669"/>
    <property type="project" value="UniProtKB-UniRule"/>
</dbReference>
<dbReference type="InterPro" id="IPR009071">
    <property type="entry name" value="HMG_box_dom"/>
</dbReference>
<dbReference type="AlphaFoldDB" id="A0A7E5WLR6"/>
<name>A0A7E5WLR6_TRINI</name>
<feature type="compositionally biased region" description="Basic residues" evidence="3">
    <location>
        <begin position="83"/>
        <end position="95"/>
    </location>
</feature>
<dbReference type="SUPFAM" id="SSF47095">
    <property type="entry name" value="HMG-box"/>
    <property type="match status" value="1"/>
</dbReference>
<dbReference type="GO" id="GO:0005634">
    <property type="term" value="C:nucleus"/>
    <property type="evidence" value="ECO:0007669"/>
    <property type="project" value="UniProtKB-UniRule"/>
</dbReference>
<evidence type="ECO:0000259" key="4">
    <source>
        <dbReference type="PROSITE" id="PS50118"/>
    </source>
</evidence>
<gene>
    <name evidence="6" type="primary">LOC113503748</name>
</gene>
<evidence type="ECO:0000256" key="1">
    <source>
        <dbReference type="ARBA" id="ARBA00023125"/>
    </source>
</evidence>
<dbReference type="InterPro" id="IPR036910">
    <property type="entry name" value="HMG_box_dom_sf"/>
</dbReference>
<dbReference type="GO" id="GO:0006357">
    <property type="term" value="P:regulation of transcription by RNA polymerase II"/>
    <property type="evidence" value="ECO:0007669"/>
    <property type="project" value="TreeGrafter"/>
</dbReference>
<accession>A0A7E5WLR6</accession>
<reference evidence="6" key="1">
    <citation type="submission" date="2025-08" db="UniProtKB">
        <authorList>
            <consortium name="RefSeq"/>
        </authorList>
    </citation>
    <scope>IDENTIFICATION</scope>
</reference>
<dbReference type="PANTHER" id="PTHR48112:SF20">
    <property type="entry name" value="HIGH MOBILITY GROUP PROTEIN D-RELATED"/>
    <property type="match status" value="1"/>
</dbReference>
<evidence type="ECO:0000313" key="6">
    <source>
        <dbReference type="RefSeq" id="XP_026741634.1"/>
    </source>
</evidence>